<evidence type="ECO:0000259" key="2">
    <source>
        <dbReference type="Pfam" id="PF06580"/>
    </source>
</evidence>
<gene>
    <name evidence="3" type="ordered locus">Sden_1210</name>
</gene>
<name>Q12PY0_SHEDO</name>
<dbReference type="Pfam" id="PF06580">
    <property type="entry name" value="His_kinase"/>
    <property type="match status" value="1"/>
</dbReference>
<proteinExistence type="predicted"/>
<reference evidence="3 4" key="1">
    <citation type="submission" date="2006-03" db="EMBL/GenBank/DDBJ databases">
        <title>Complete sequence of Shewanella denitrificans OS217.</title>
        <authorList>
            <consortium name="US DOE Joint Genome Institute"/>
            <person name="Copeland A."/>
            <person name="Lucas S."/>
            <person name="Lapidus A."/>
            <person name="Barry K."/>
            <person name="Detter J.C."/>
            <person name="Glavina del Rio T."/>
            <person name="Hammon N."/>
            <person name="Israni S."/>
            <person name="Dalin E."/>
            <person name="Tice H."/>
            <person name="Pitluck S."/>
            <person name="Brettin T."/>
            <person name="Bruce D."/>
            <person name="Han C."/>
            <person name="Tapia R."/>
            <person name="Gilna P."/>
            <person name="Kiss H."/>
            <person name="Schmutz J."/>
            <person name="Larimer F."/>
            <person name="Land M."/>
            <person name="Hauser L."/>
            <person name="Kyrpides N."/>
            <person name="Lykidis A."/>
            <person name="Richardson P."/>
        </authorList>
    </citation>
    <scope>NUCLEOTIDE SEQUENCE [LARGE SCALE GENOMIC DNA]</scope>
    <source>
        <strain evidence="4">OS217 / ATCC BAA-1090 / DSM 15013</strain>
    </source>
</reference>
<dbReference type="OrthoDB" id="2514702at2"/>
<keyword evidence="1" id="KW-0472">Membrane</keyword>
<dbReference type="AlphaFoldDB" id="Q12PY0"/>
<dbReference type="InterPro" id="IPR010559">
    <property type="entry name" value="Sig_transdc_His_kin_internal"/>
</dbReference>
<dbReference type="EMBL" id="CP000302">
    <property type="protein sequence ID" value="ABE54496.1"/>
    <property type="molecule type" value="Genomic_DNA"/>
</dbReference>
<dbReference type="KEGG" id="sdn:Sden_1210"/>
<dbReference type="GO" id="GO:0016020">
    <property type="term" value="C:membrane"/>
    <property type="evidence" value="ECO:0007669"/>
    <property type="project" value="InterPro"/>
</dbReference>
<sequence>MTQNHKKTMKKHTTKLLNILAVLGLTHLVVFYTAMAQTSGGEPLNYHPDGPFWLALQCFLAQWITYRSYKHLVKGQLISINAIAQVYFSSAALFIALNSSLVLGLEWTIGIEYLDIRHIALTIILSVLLHLLLGGTLLAALLFNEVRQQQLAHIQTQNQLANSQISALQQQLDPHFLFNNLNVLSVLIQQDPDEADDFLDAFCSLYRYMLEAHKNRLISLEKELEFADSYLHLLAKRFPKAFTFELALTLDPKQVQLVPGALQLALENIVKHNQASQAQPVRITITNQGERLLVTNDLRPKSHTTHPDSLNLGLNNLNERCTMLVNQSISIEKTAETFSLSLPLVDLAVSC</sequence>
<keyword evidence="1" id="KW-1133">Transmembrane helix</keyword>
<accession>Q12PY0</accession>
<protein>
    <submittedName>
        <fullName evidence="3">Histidine kinase internal region</fullName>
    </submittedName>
</protein>
<dbReference type="HOGENOM" id="CLU_020473_0_1_6"/>
<feature type="transmembrane region" description="Helical" evidence="1">
    <location>
        <begin position="81"/>
        <end position="99"/>
    </location>
</feature>
<keyword evidence="3" id="KW-0808">Transferase</keyword>
<dbReference type="PANTHER" id="PTHR34220">
    <property type="entry name" value="SENSOR HISTIDINE KINASE YPDA"/>
    <property type="match status" value="1"/>
</dbReference>
<dbReference type="InterPro" id="IPR036890">
    <property type="entry name" value="HATPase_C_sf"/>
</dbReference>
<dbReference type="STRING" id="318161.Sden_1210"/>
<dbReference type="Gene3D" id="3.30.565.10">
    <property type="entry name" value="Histidine kinase-like ATPase, C-terminal domain"/>
    <property type="match status" value="1"/>
</dbReference>
<dbReference type="PANTHER" id="PTHR34220:SF7">
    <property type="entry name" value="SENSOR HISTIDINE KINASE YPDA"/>
    <property type="match status" value="1"/>
</dbReference>
<keyword evidence="4" id="KW-1185">Reference proteome</keyword>
<dbReference type="GO" id="GO:0000155">
    <property type="term" value="F:phosphorelay sensor kinase activity"/>
    <property type="evidence" value="ECO:0007669"/>
    <property type="project" value="InterPro"/>
</dbReference>
<keyword evidence="3" id="KW-0418">Kinase</keyword>
<dbReference type="Proteomes" id="UP000001982">
    <property type="component" value="Chromosome"/>
</dbReference>
<keyword evidence="1" id="KW-0812">Transmembrane</keyword>
<dbReference type="eggNOG" id="COG2972">
    <property type="taxonomic scope" value="Bacteria"/>
</dbReference>
<dbReference type="InterPro" id="IPR050640">
    <property type="entry name" value="Bact_2-comp_sensor_kinase"/>
</dbReference>
<feature type="transmembrane region" description="Helical" evidence="1">
    <location>
        <begin position="52"/>
        <end position="69"/>
    </location>
</feature>
<feature type="domain" description="Signal transduction histidine kinase internal region" evidence="2">
    <location>
        <begin position="164"/>
        <end position="241"/>
    </location>
</feature>
<evidence type="ECO:0000313" key="4">
    <source>
        <dbReference type="Proteomes" id="UP000001982"/>
    </source>
</evidence>
<evidence type="ECO:0000256" key="1">
    <source>
        <dbReference type="SAM" id="Phobius"/>
    </source>
</evidence>
<feature type="transmembrane region" description="Helical" evidence="1">
    <location>
        <begin position="119"/>
        <end position="143"/>
    </location>
</feature>
<organism evidence="3 4">
    <name type="scientific">Shewanella denitrificans (strain OS217 / ATCC BAA-1090 / DSM 15013)</name>
    <dbReference type="NCBI Taxonomy" id="318161"/>
    <lineage>
        <taxon>Bacteria</taxon>
        <taxon>Pseudomonadati</taxon>
        <taxon>Pseudomonadota</taxon>
        <taxon>Gammaproteobacteria</taxon>
        <taxon>Alteromonadales</taxon>
        <taxon>Shewanellaceae</taxon>
        <taxon>Shewanella</taxon>
    </lineage>
</organism>
<evidence type="ECO:0000313" key="3">
    <source>
        <dbReference type="EMBL" id="ABE54496.1"/>
    </source>
</evidence>